<accession>A0A7C9RLP4</accession>
<name>A0A7C9RLP4_9PSEU</name>
<dbReference type="AlphaFoldDB" id="A0A7C9RLP4"/>
<evidence type="ECO:0000313" key="1">
    <source>
        <dbReference type="EMBL" id="NGY58091.1"/>
    </source>
</evidence>
<dbReference type="EMBL" id="JAAMPJ010000001">
    <property type="protein sequence ID" value="NGY58091.1"/>
    <property type="molecule type" value="Genomic_DNA"/>
</dbReference>
<evidence type="ECO:0000313" key="2">
    <source>
        <dbReference type="Proteomes" id="UP000481360"/>
    </source>
</evidence>
<evidence type="ECO:0008006" key="3">
    <source>
        <dbReference type="Google" id="ProtNLM"/>
    </source>
</evidence>
<dbReference type="RefSeq" id="WP_166043936.1">
    <property type="nucleotide sequence ID" value="NZ_JAAMPJ010000001.1"/>
</dbReference>
<organism evidence="1 2">
    <name type="scientific">Lentzea alba</name>
    <dbReference type="NCBI Taxonomy" id="2714351"/>
    <lineage>
        <taxon>Bacteria</taxon>
        <taxon>Bacillati</taxon>
        <taxon>Actinomycetota</taxon>
        <taxon>Actinomycetes</taxon>
        <taxon>Pseudonocardiales</taxon>
        <taxon>Pseudonocardiaceae</taxon>
        <taxon>Lentzea</taxon>
    </lineage>
</organism>
<dbReference type="Gene3D" id="3.30.70.1230">
    <property type="entry name" value="Nucleotide cyclase"/>
    <property type="match status" value="1"/>
</dbReference>
<keyword evidence="2" id="KW-1185">Reference proteome</keyword>
<dbReference type="SUPFAM" id="SSF55073">
    <property type="entry name" value="Nucleotide cyclase"/>
    <property type="match status" value="1"/>
</dbReference>
<comment type="caution">
    <text evidence="1">The sequence shown here is derived from an EMBL/GenBank/DDBJ whole genome shotgun (WGS) entry which is preliminary data.</text>
</comment>
<reference evidence="1 2" key="1">
    <citation type="submission" date="2020-03" db="EMBL/GenBank/DDBJ databases">
        <title>Isolation and identification of active actinomycetes.</title>
        <authorList>
            <person name="Sun X."/>
        </authorList>
    </citation>
    <scope>NUCLEOTIDE SEQUENCE [LARGE SCALE GENOMIC DNA]</scope>
    <source>
        <strain evidence="1 2">NEAU-D13</strain>
    </source>
</reference>
<dbReference type="InterPro" id="IPR029787">
    <property type="entry name" value="Nucleotide_cyclase"/>
</dbReference>
<sequence length="241" mass="26530">MRGINMNEPVTRTFLVVDIEKSSDRENEELPVLRRALYSMLHKARENAGLLDGKCVTEDRGDGVLLIADAGVLEVTPMAQTLVDELARYNATIESETWLRLRIAVHCGFVHRDARGWSSEELTRTFRVCDLPEAKATLGAAQRAQAIVIVSDHVYSTVVKHGYGKLPREKFGELKNGVAWAWVPGYQNPPVVTPEPSACKTGKSDDSGFRNDFSGNNIGNVIQAGRIGKIDARNYPGGAHE</sequence>
<gene>
    <name evidence="1" type="ORF">G7043_03990</name>
</gene>
<dbReference type="Proteomes" id="UP000481360">
    <property type="component" value="Unassembled WGS sequence"/>
</dbReference>
<protein>
    <recommendedName>
        <fullName evidence="3">Adenylate cyclase, class 3</fullName>
    </recommendedName>
</protein>
<proteinExistence type="predicted"/>